<dbReference type="Pfam" id="PF00535">
    <property type="entry name" value="Glycos_transf_2"/>
    <property type="match status" value="1"/>
</dbReference>
<dbReference type="InterPro" id="IPR029044">
    <property type="entry name" value="Nucleotide-diphossugar_trans"/>
</dbReference>
<dbReference type="EMBL" id="FQTV01000003">
    <property type="protein sequence ID" value="SHE77585.1"/>
    <property type="molecule type" value="Genomic_DNA"/>
</dbReference>
<dbReference type="OrthoDB" id="199095at2"/>
<dbReference type="AlphaFoldDB" id="A0A1M4W8V3"/>
<dbReference type="Gene3D" id="3.90.550.10">
    <property type="entry name" value="Spore Coat Polysaccharide Biosynthesis Protein SpsA, Chain A"/>
    <property type="match status" value="1"/>
</dbReference>
<dbReference type="PANTHER" id="PTHR22916">
    <property type="entry name" value="GLYCOSYLTRANSFERASE"/>
    <property type="match status" value="1"/>
</dbReference>
<dbReference type="RefSeq" id="WP_073399249.1">
    <property type="nucleotide sequence ID" value="NZ_FQTV01000003.1"/>
</dbReference>
<reference evidence="2 3" key="1">
    <citation type="submission" date="2016-11" db="EMBL/GenBank/DDBJ databases">
        <authorList>
            <person name="Jaros S."/>
            <person name="Januszkiewicz K."/>
            <person name="Wedrychowicz H."/>
        </authorList>
    </citation>
    <scope>NUCLEOTIDE SEQUENCE [LARGE SCALE GENOMIC DNA]</scope>
    <source>
        <strain evidence="2 3">DSM 26991</strain>
    </source>
</reference>
<dbReference type="Proteomes" id="UP000184509">
    <property type="component" value="Unassembled WGS sequence"/>
</dbReference>
<evidence type="ECO:0000313" key="2">
    <source>
        <dbReference type="EMBL" id="SHE77585.1"/>
    </source>
</evidence>
<organism evidence="2 3">
    <name type="scientific">Bacteroides luti</name>
    <dbReference type="NCBI Taxonomy" id="1297750"/>
    <lineage>
        <taxon>Bacteria</taxon>
        <taxon>Pseudomonadati</taxon>
        <taxon>Bacteroidota</taxon>
        <taxon>Bacteroidia</taxon>
        <taxon>Bacteroidales</taxon>
        <taxon>Bacteroidaceae</taxon>
        <taxon>Bacteroides</taxon>
    </lineage>
</organism>
<evidence type="ECO:0000259" key="1">
    <source>
        <dbReference type="Pfam" id="PF00535"/>
    </source>
</evidence>
<dbReference type="InterPro" id="IPR001173">
    <property type="entry name" value="Glyco_trans_2-like"/>
</dbReference>
<proteinExistence type="predicted"/>
<dbReference type="CDD" id="cd00761">
    <property type="entry name" value="Glyco_tranf_GTA_type"/>
    <property type="match status" value="1"/>
</dbReference>
<dbReference type="STRING" id="1297750.SAMN05444405_10320"/>
<keyword evidence="3" id="KW-1185">Reference proteome</keyword>
<dbReference type="PANTHER" id="PTHR22916:SF3">
    <property type="entry name" value="UDP-GLCNAC:BETAGAL BETA-1,3-N-ACETYLGLUCOSAMINYLTRANSFERASE-LIKE PROTEIN 1"/>
    <property type="match status" value="1"/>
</dbReference>
<protein>
    <submittedName>
        <fullName evidence="2">Glycosyltransferase involved in cell wall bisynthesis</fullName>
    </submittedName>
</protein>
<accession>A0A1M4W8V3</accession>
<sequence>MNAEIVPKVSVICLAYNHESFIRKCMDGFVMQQANFSFEVLVHDDASTDNTASIIREYEVKYPDLIKPIYQTENKYSQKIDIPRTYQYPRAKGEYIAICEGDDYWIDPLKLQKQVDFLDENPDYGLVWTDVNCLHQESQKLQEGYFKKDVFDFCNSFNDYLLYAPFRAPCTWVFRKKCICAKHMSYVAGDLPLILDVLACYKVKKMDDVTAVYRVLDKSASHFCNVDKFYAFMKGIYRIKIDYALKYNVSEKLVETINLKYCKDSYLYAAAAGDMEQVITARKMLLGRDDLTKELKLRMLLSRFRTGRLCLKIRVKIFLIKKRLTS</sequence>
<dbReference type="GO" id="GO:0016758">
    <property type="term" value="F:hexosyltransferase activity"/>
    <property type="evidence" value="ECO:0007669"/>
    <property type="project" value="UniProtKB-ARBA"/>
</dbReference>
<feature type="domain" description="Glycosyltransferase 2-like" evidence="1">
    <location>
        <begin position="10"/>
        <end position="175"/>
    </location>
</feature>
<evidence type="ECO:0000313" key="3">
    <source>
        <dbReference type="Proteomes" id="UP000184509"/>
    </source>
</evidence>
<name>A0A1M4W8V3_9BACE</name>
<keyword evidence="2" id="KW-0808">Transferase</keyword>
<dbReference type="SUPFAM" id="SSF53448">
    <property type="entry name" value="Nucleotide-diphospho-sugar transferases"/>
    <property type="match status" value="1"/>
</dbReference>
<gene>
    <name evidence="2" type="ORF">SAMN05444405_10320</name>
</gene>